<keyword evidence="2" id="KW-0378">Hydrolase</keyword>
<dbReference type="AlphaFoldDB" id="A0AAI8X3H2"/>
<dbReference type="Proteomes" id="UP000327362">
    <property type="component" value="Chromosome"/>
</dbReference>
<sequence length="423" mass="47085">MRLMRTLRKPRPLARATLELANAANGFRPLARKGYSTVLVFWFGWPASEVPGIYFSASLLDALRRGRRGDFAGRRGKAALTLTAASWAILGMIKYRGITTPGPVLEAGLRDQLGDDYTEALNKLPQSRPTRSGRRTLPLGNIVARRRYVEKTNVVSYGPHGRANLADIWRRRDLPRDGKAPVLLQVPGGAWAIGMRRPQAYPLMSHLAARGWVCVSIGYRVSPRHTWPDHIVDVKRALAWVKENIARYGGDPNFVAITGGSAGGHLCSLAALTPNDPKYQPGFEDADTSVVAAVPVYGRYDWFTTEGEGRREFVQLLEKFVVKKKFATHRDIYVDASPIRRLRADAPPFFVLHGRDDSLIPVGEAQEFVEELRAVSKSPVAYAELPHAQHAFDIFSSPRAHRSAEAVARFLSWVYATNPPERD</sequence>
<evidence type="ECO:0000259" key="3">
    <source>
        <dbReference type="Pfam" id="PF20434"/>
    </source>
</evidence>
<protein>
    <submittedName>
        <fullName evidence="4">Esterase</fullName>
    </submittedName>
</protein>
<dbReference type="FunFam" id="3.40.50.1820:FF:000135">
    <property type="entry name" value="Esterase lipC"/>
    <property type="match status" value="1"/>
</dbReference>
<dbReference type="InterPro" id="IPR050300">
    <property type="entry name" value="GDXG_lipolytic_enzyme"/>
</dbReference>
<proteinExistence type="inferred from homology"/>
<dbReference type="Gene3D" id="3.40.50.1820">
    <property type="entry name" value="alpha/beta hydrolase"/>
    <property type="match status" value="1"/>
</dbReference>
<dbReference type="Pfam" id="PF20434">
    <property type="entry name" value="BD-FAE"/>
    <property type="match status" value="1"/>
</dbReference>
<dbReference type="PANTHER" id="PTHR48081:SF33">
    <property type="entry name" value="KYNURENINE FORMAMIDASE"/>
    <property type="match status" value="1"/>
</dbReference>
<dbReference type="InterPro" id="IPR049492">
    <property type="entry name" value="BD-FAE-like_dom"/>
</dbReference>
<name>A0AAI8X3H2_MYCAV</name>
<accession>A0AAI8X3H2</accession>
<gene>
    <name evidence="4" type="primary">lipO</name>
    <name evidence="4" type="ORF">JPH1_33310</name>
</gene>
<reference evidence="4 5" key="1">
    <citation type="submission" date="2019-09" db="EMBL/GenBank/DDBJ databases">
        <title>Complete genome sequence of Mycobacterium avium subsp. hominissuis strain JP-H-1.</title>
        <authorList>
            <person name="Kinoshita Y."/>
            <person name="Niwa H."/>
            <person name="Uchida-Fujii E."/>
            <person name="Nukada T."/>
        </authorList>
    </citation>
    <scope>NUCLEOTIDE SEQUENCE [LARGE SCALE GENOMIC DNA]</scope>
    <source>
        <strain evidence="4 5">JP-H-1</strain>
    </source>
</reference>
<feature type="domain" description="BD-FAE-like" evidence="3">
    <location>
        <begin position="177"/>
        <end position="372"/>
    </location>
</feature>
<evidence type="ECO:0000256" key="2">
    <source>
        <dbReference type="ARBA" id="ARBA00022801"/>
    </source>
</evidence>
<evidence type="ECO:0000313" key="5">
    <source>
        <dbReference type="Proteomes" id="UP000327362"/>
    </source>
</evidence>
<dbReference type="EMBL" id="AP020326">
    <property type="protein sequence ID" value="BBN48856.1"/>
    <property type="molecule type" value="Genomic_DNA"/>
</dbReference>
<dbReference type="PANTHER" id="PTHR48081">
    <property type="entry name" value="AB HYDROLASE SUPERFAMILY PROTEIN C4A8.06C"/>
    <property type="match status" value="1"/>
</dbReference>
<dbReference type="GO" id="GO:0016787">
    <property type="term" value="F:hydrolase activity"/>
    <property type="evidence" value="ECO:0007669"/>
    <property type="project" value="UniProtKB-KW"/>
</dbReference>
<dbReference type="InterPro" id="IPR029058">
    <property type="entry name" value="AB_hydrolase_fold"/>
</dbReference>
<dbReference type="RefSeq" id="WP_062887155.1">
    <property type="nucleotide sequence ID" value="NZ_AP020326.1"/>
</dbReference>
<evidence type="ECO:0000256" key="1">
    <source>
        <dbReference type="ARBA" id="ARBA00010515"/>
    </source>
</evidence>
<dbReference type="SUPFAM" id="SSF53474">
    <property type="entry name" value="alpha/beta-Hydrolases"/>
    <property type="match status" value="1"/>
</dbReference>
<evidence type="ECO:0000313" key="4">
    <source>
        <dbReference type="EMBL" id="BBN48856.1"/>
    </source>
</evidence>
<comment type="similarity">
    <text evidence="1">Belongs to the 'GDXG' lipolytic enzyme family.</text>
</comment>
<organism evidence="4 5">
    <name type="scientific">Mycobacterium avium subsp. hominissuis</name>
    <dbReference type="NCBI Taxonomy" id="439334"/>
    <lineage>
        <taxon>Bacteria</taxon>
        <taxon>Bacillati</taxon>
        <taxon>Actinomycetota</taxon>
        <taxon>Actinomycetes</taxon>
        <taxon>Mycobacteriales</taxon>
        <taxon>Mycobacteriaceae</taxon>
        <taxon>Mycobacterium</taxon>
        <taxon>Mycobacterium avium complex (MAC)</taxon>
    </lineage>
</organism>